<dbReference type="EnsemblPlants" id="AET6Gv20917400.1">
    <property type="protein sequence ID" value="AET6Gv20917400.1"/>
    <property type="gene ID" value="AET6Gv20917400"/>
</dbReference>
<evidence type="ECO:0000313" key="2">
    <source>
        <dbReference type="Proteomes" id="UP000015105"/>
    </source>
</evidence>
<sequence length="47" mass="5481">MAWKVKNFVKGLEFFQLVAAVAEEEGLLSFAMFFIFALSRWSVFNFI</sequence>
<dbReference type="Proteomes" id="UP000015105">
    <property type="component" value="Chromosome 6D"/>
</dbReference>
<reference evidence="1" key="4">
    <citation type="submission" date="2019-03" db="UniProtKB">
        <authorList>
            <consortium name="EnsemblPlants"/>
        </authorList>
    </citation>
    <scope>IDENTIFICATION</scope>
</reference>
<protein>
    <recommendedName>
        <fullName evidence="3">4a-hydroxytetrahydrobiopterin dehydratase</fullName>
    </recommendedName>
</protein>
<proteinExistence type="predicted"/>
<dbReference type="AlphaFoldDB" id="A0A453PZ08"/>
<organism evidence="1 2">
    <name type="scientific">Aegilops tauschii subsp. strangulata</name>
    <name type="common">Goatgrass</name>
    <dbReference type="NCBI Taxonomy" id="200361"/>
    <lineage>
        <taxon>Eukaryota</taxon>
        <taxon>Viridiplantae</taxon>
        <taxon>Streptophyta</taxon>
        <taxon>Embryophyta</taxon>
        <taxon>Tracheophyta</taxon>
        <taxon>Spermatophyta</taxon>
        <taxon>Magnoliopsida</taxon>
        <taxon>Liliopsida</taxon>
        <taxon>Poales</taxon>
        <taxon>Poaceae</taxon>
        <taxon>BOP clade</taxon>
        <taxon>Pooideae</taxon>
        <taxon>Triticodae</taxon>
        <taxon>Triticeae</taxon>
        <taxon>Triticinae</taxon>
        <taxon>Aegilops</taxon>
    </lineage>
</organism>
<evidence type="ECO:0000313" key="1">
    <source>
        <dbReference type="EnsemblPlants" id="AET6Gv20917400.1"/>
    </source>
</evidence>
<dbReference type="Gramene" id="AET6Gv20917400.1">
    <property type="protein sequence ID" value="AET6Gv20917400.1"/>
    <property type="gene ID" value="AET6Gv20917400"/>
</dbReference>
<reference evidence="1" key="5">
    <citation type="journal article" date="2021" name="G3 (Bethesda)">
        <title>Aegilops tauschii genome assembly Aet v5.0 features greater sequence contiguity and improved annotation.</title>
        <authorList>
            <person name="Wang L."/>
            <person name="Zhu T."/>
            <person name="Rodriguez J.C."/>
            <person name="Deal K.R."/>
            <person name="Dubcovsky J."/>
            <person name="McGuire P.E."/>
            <person name="Lux T."/>
            <person name="Spannagl M."/>
            <person name="Mayer K.F.X."/>
            <person name="Baldrich P."/>
            <person name="Meyers B.C."/>
            <person name="Huo N."/>
            <person name="Gu Y.Q."/>
            <person name="Zhou H."/>
            <person name="Devos K.M."/>
            <person name="Bennetzen J.L."/>
            <person name="Unver T."/>
            <person name="Budak H."/>
            <person name="Gulick P.J."/>
            <person name="Galiba G."/>
            <person name="Kalapos B."/>
            <person name="Nelson D.R."/>
            <person name="Li P."/>
            <person name="You F.M."/>
            <person name="Luo M.C."/>
            <person name="Dvorak J."/>
        </authorList>
    </citation>
    <scope>NUCLEOTIDE SEQUENCE [LARGE SCALE GENOMIC DNA]</scope>
    <source>
        <strain evidence="1">cv. AL8/78</strain>
    </source>
</reference>
<reference evidence="2" key="1">
    <citation type="journal article" date="2014" name="Science">
        <title>Ancient hybridizations among the ancestral genomes of bread wheat.</title>
        <authorList>
            <consortium name="International Wheat Genome Sequencing Consortium,"/>
            <person name="Marcussen T."/>
            <person name="Sandve S.R."/>
            <person name="Heier L."/>
            <person name="Spannagl M."/>
            <person name="Pfeifer M."/>
            <person name="Jakobsen K.S."/>
            <person name="Wulff B.B."/>
            <person name="Steuernagel B."/>
            <person name="Mayer K.F."/>
            <person name="Olsen O.A."/>
        </authorList>
    </citation>
    <scope>NUCLEOTIDE SEQUENCE [LARGE SCALE GENOMIC DNA]</scope>
    <source>
        <strain evidence="2">cv. AL8/78</strain>
    </source>
</reference>
<reference evidence="2" key="2">
    <citation type="journal article" date="2017" name="Nat. Plants">
        <title>The Aegilops tauschii genome reveals multiple impacts of transposons.</title>
        <authorList>
            <person name="Zhao G."/>
            <person name="Zou C."/>
            <person name="Li K."/>
            <person name="Wang K."/>
            <person name="Li T."/>
            <person name="Gao L."/>
            <person name="Zhang X."/>
            <person name="Wang H."/>
            <person name="Yang Z."/>
            <person name="Liu X."/>
            <person name="Jiang W."/>
            <person name="Mao L."/>
            <person name="Kong X."/>
            <person name="Jiao Y."/>
            <person name="Jia J."/>
        </authorList>
    </citation>
    <scope>NUCLEOTIDE SEQUENCE [LARGE SCALE GENOMIC DNA]</scope>
    <source>
        <strain evidence="2">cv. AL8/78</strain>
    </source>
</reference>
<accession>A0A453PZ08</accession>
<name>A0A453PZ08_AEGTS</name>
<reference evidence="1" key="3">
    <citation type="journal article" date="2017" name="Nature">
        <title>Genome sequence of the progenitor of the wheat D genome Aegilops tauschii.</title>
        <authorList>
            <person name="Luo M.C."/>
            <person name="Gu Y.Q."/>
            <person name="Puiu D."/>
            <person name="Wang H."/>
            <person name="Twardziok S.O."/>
            <person name="Deal K.R."/>
            <person name="Huo N."/>
            <person name="Zhu T."/>
            <person name="Wang L."/>
            <person name="Wang Y."/>
            <person name="McGuire P.E."/>
            <person name="Liu S."/>
            <person name="Long H."/>
            <person name="Ramasamy R.K."/>
            <person name="Rodriguez J.C."/>
            <person name="Van S.L."/>
            <person name="Yuan L."/>
            <person name="Wang Z."/>
            <person name="Xia Z."/>
            <person name="Xiao L."/>
            <person name="Anderson O.D."/>
            <person name="Ouyang S."/>
            <person name="Liang Y."/>
            <person name="Zimin A.V."/>
            <person name="Pertea G."/>
            <person name="Qi P."/>
            <person name="Bennetzen J.L."/>
            <person name="Dai X."/>
            <person name="Dawson M.W."/>
            <person name="Muller H.G."/>
            <person name="Kugler K."/>
            <person name="Rivarola-Duarte L."/>
            <person name="Spannagl M."/>
            <person name="Mayer K.F.X."/>
            <person name="Lu F.H."/>
            <person name="Bevan M.W."/>
            <person name="Leroy P."/>
            <person name="Li P."/>
            <person name="You F.M."/>
            <person name="Sun Q."/>
            <person name="Liu Z."/>
            <person name="Lyons E."/>
            <person name="Wicker T."/>
            <person name="Salzberg S.L."/>
            <person name="Devos K.M."/>
            <person name="Dvorak J."/>
        </authorList>
    </citation>
    <scope>NUCLEOTIDE SEQUENCE [LARGE SCALE GENOMIC DNA]</scope>
    <source>
        <strain evidence="1">cv. AL8/78</strain>
    </source>
</reference>
<evidence type="ECO:0008006" key="3">
    <source>
        <dbReference type="Google" id="ProtNLM"/>
    </source>
</evidence>
<keyword evidence="2" id="KW-1185">Reference proteome</keyword>